<gene>
    <name evidence="1" type="ORF">GCM10009769_00010</name>
</gene>
<protein>
    <submittedName>
        <fullName evidence="1">Uncharacterized protein</fullName>
    </submittedName>
</protein>
<proteinExistence type="predicted"/>
<dbReference type="AlphaFoldDB" id="A0A8H9G5W9"/>
<accession>A0A8H9G5W9</accession>
<reference evidence="1" key="2">
    <citation type="submission" date="2020-09" db="EMBL/GenBank/DDBJ databases">
        <authorList>
            <person name="Sun Q."/>
            <person name="Ohkuma M."/>
        </authorList>
    </citation>
    <scope>NUCLEOTIDE SEQUENCE</scope>
    <source>
        <strain evidence="1">JCM 1480</strain>
    </source>
</reference>
<dbReference type="EMBL" id="BMOI01000001">
    <property type="protein sequence ID" value="GGK86202.1"/>
    <property type="molecule type" value="Genomic_DNA"/>
</dbReference>
<dbReference type="Proteomes" id="UP000648535">
    <property type="component" value="Unassembled WGS sequence"/>
</dbReference>
<comment type="caution">
    <text evidence="1">The sequence shown here is derived from an EMBL/GenBank/DDBJ whole genome shotgun (WGS) entry which is preliminary data.</text>
</comment>
<evidence type="ECO:0000313" key="1">
    <source>
        <dbReference type="EMBL" id="GGK86202.1"/>
    </source>
</evidence>
<reference evidence="1" key="1">
    <citation type="journal article" date="2014" name="Int. J. Syst. Evol. Microbiol.">
        <title>Complete genome sequence of Corynebacterium casei LMG S-19264T (=DSM 44701T), isolated from a smear-ripened cheese.</title>
        <authorList>
            <consortium name="US DOE Joint Genome Institute (JGI-PGF)"/>
            <person name="Walter F."/>
            <person name="Albersmeier A."/>
            <person name="Kalinowski J."/>
            <person name="Ruckert C."/>
        </authorList>
    </citation>
    <scope>NUCLEOTIDE SEQUENCE</scope>
    <source>
        <strain evidence="1">JCM 1480</strain>
    </source>
</reference>
<sequence length="63" mass="7080">MWRAYAQLKSAVRIRPTWGVPVGLGQKRTRTSEPEAVVNGAVMTPTAYRAKWRRNRAGNAENP</sequence>
<name>A0A8H9G5W9_9MICO</name>
<evidence type="ECO:0000313" key="2">
    <source>
        <dbReference type="Proteomes" id="UP000648535"/>
    </source>
</evidence>
<organism evidence="1 2">
    <name type="scientific">Curtobacterium luteum</name>
    <dbReference type="NCBI Taxonomy" id="33881"/>
    <lineage>
        <taxon>Bacteria</taxon>
        <taxon>Bacillati</taxon>
        <taxon>Actinomycetota</taxon>
        <taxon>Actinomycetes</taxon>
        <taxon>Micrococcales</taxon>
        <taxon>Microbacteriaceae</taxon>
        <taxon>Curtobacterium</taxon>
    </lineage>
</organism>